<dbReference type="AlphaFoldDB" id="A0A562IRY8"/>
<dbReference type="Gene3D" id="3.90.950.20">
    <property type="entry name" value="CinA-like"/>
    <property type="match status" value="1"/>
</dbReference>
<feature type="region of interest" description="Disordered" evidence="1">
    <location>
        <begin position="160"/>
        <end position="180"/>
    </location>
</feature>
<dbReference type="Proteomes" id="UP000321490">
    <property type="component" value="Unassembled WGS sequence"/>
</dbReference>
<dbReference type="InterPro" id="IPR008136">
    <property type="entry name" value="CinA_C"/>
</dbReference>
<evidence type="ECO:0000313" key="4">
    <source>
        <dbReference type="Proteomes" id="UP000321490"/>
    </source>
</evidence>
<accession>A0A562IRY8</accession>
<dbReference type="NCBIfam" id="TIGR00199">
    <property type="entry name" value="PncC_domain"/>
    <property type="match status" value="1"/>
</dbReference>
<evidence type="ECO:0000256" key="1">
    <source>
        <dbReference type="SAM" id="MobiDB-lite"/>
    </source>
</evidence>
<evidence type="ECO:0000259" key="2">
    <source>
        <dbReference type="Pfam" id="PF02464"/>
    </source>
</evidence>
<comment type="caution">
    <text evidence="3">The sequence shown here is derived from an EMBL/GenBank/DDBJ whole genome shotgun (WGS) entry which is preliminary data.</text>
</comment>
<dbReference type="Pfam" id="PF02464">
    <property type="entry name" value="CinA"/>
    <property type="match status" value="1"/>
</dbReference>
<dbReference type="EMBL" id="VLKF01000001">
    <property type="protein sequence ID" value="TWH73807.1"/>
    <property type="molecule type" value="Genomic_DNA"/>
</dbReference>
<gene>
    <name evidence="3" type="ORF">JD78_02331</name>
</gene>
<dbReference type="OrthoDB" id="1253990at2"/>
<keyword evidence="4" id="KW-1185">Reference proteome</keyword>
<dbReference type="SUPFAM" id="SSF142433">
    <property type="entry name" value="CinA-like"/>
    <property type="match status" value="1"/>
</dbReference>
<evidence type="ECO:0000313" key="3">
    <source>
        <dbReference type="EMBL" id="TWH73807.1"/>
    </source>
</evidence>
<organism evidence="3 4">
    <name type="scientific">Modestobacter roseus</name>
    <dbReference type="NCBI Taxonomy" id="1181884"/>
    <lineage>
        <taxon>Bacteria</taxon>
        <taxon>Bacillati</taxon>
        <taxon>Actinomycetota</taxon>
        <taxon>Actinomycetes</taxon>
        <taxon>Geodermatophilales</taxon>
        <taxon>Geodermatophilaceae</taxon>
        <taxon>Modestobacter</taxon>
    </lineage>
</organism>
<feature type="domain" description="CinA C-terminal" evidence="2">
    <location>
        <begin position="10"/>
        <end position="156"/>
    </location>
</feature>
<dbReference type="InterPro" id="IPR036653">
    <property type="entry name" value="CinA-like_C"/>
</dbReference>
<dbReference type="RefSeq" id="WP_153357529.1">
    <property type="nucleotide sequence ID" value="NZ_JABGDC010000027.1"/>
</dbReference>
<name>A0A562IRY8_9ACTN</name>
<sequence>MSAPAADDATRLHAALLARGETIAAAESLTAGLFCATLAAVPGASATLRGGAVVYATDLKTTLAGVPAELLAAVGPVSEPTAAALAEGIRERCTATWGVGLTGVAGPDPVDGHGPGRVYLGISDGVRTEVHQLDLPGDRAAVRSGAVAAAVQRLLARLDTGKPDGGAGVTPGADAARPGA</sequence>
<reference evidence="3 4" key="1">
    <citation type="submission" date="2019-07" db="EMBL/GenBank/DDBJ databases">
        <title>R&amp;d 2014.</title>
        <authorList>
            <person name="Klenk H.-P."/>
        </authorList>
    </citation>
    <scope>NUCLEOTIDE SEQUENCE [LARGE SCALE GENOMIC DNA]</scope>
    <source>
        <strain evidence="3 4">DSM 45764</strain>
    </source>
</reference>
<proteinExistence type="predicted"/>
<protein>
    <submittedName>
        <fullName evidence="3">Nicotinamide-nucleotide amidase</fullName>
    </submittedName>
</protein>